<dbReference type="InterPro" id="IPR004345">
    <property type="entry name" value="TB2_DP1_HVA22"/>
</dbReference>
<name>A0A9N9BXZ9_9GLOM</name>
<comment type="caution">
    <text evidence="6">Lacks conserved residue(s) required for the propagation of feature annotation.</text>
</comment>
<dbReference type="PANTHER" id="PTHR12300:SF161">
    <property type="entry name" value="RECEPTOR EXPRESSION-ENHANCING PROTEIN"/>
    <property type="match status" value="1"/>
</dbReference>
<evidence type="ECO:0000256" key="1">
    <source>
        <dbReference type="ARBA" id="ARBA00004141"/>
    </source>
</evidence>
<evidence type="ECO:0000256" key="4">
    <source>
        <dbReference type="ARBA" id="ARBA00022989"/>
    </source>
</evidence>
<comment type="similarity">
    <text evidence="2 6">Belongs to the DP1 family.</text>
</comment>
<sequence length="294" mass="33669">MVTNLVEVQKETTHRPKQSVNLPTTSSLESALTTLESKSPVNLTPITNFFRQEFISRFAVIENWYASTWLHRQLVRLGIPELYLSVTIAISILMVTRHLYKRSLYLFSNLVGVVYPACRSIKVLDEVTANQMDNAENIAEQKQWLTYWTIYGCIQIVDNWSKWFLELFPGYNFFKLVFLYWAQHDRSKGASVIFEHVIKPLIHNPSSNVKREMKARQRQRQNPQDQIRKSLENISSNVVPAASGGVNGGGASVPGTITPPSYPETSSEEIDIWQRGYSEVNEGEVKPYRLNNDL</sequence>
<accession>A0A9N9BXZ9</accession>
<evidence type="ECO:0000256" key="3">
    <source>
        <dbReference type="ARBA" id="ARBA00022692"/>
    </source>
</evidence>
<gene>
    <name evidence="8" type="ORF">ALEPTO_LOCUS7243</name>
</gene>
<dbReference type="EMBL" id="CAJVPS010003009">
    <property type="protein sequence ID" value="CAG8580666.1"/>
    <property type="molecule type" value="Genomic_DNA"/>
</dbReference>
<dbReference type="Proteomes" id="UP000789508">
    <property type="component" value="Unassembled WGS sequence"/>
</dbReference>
<feature type="region of interest" description="Disordered" evidence="7">
    <location>
        <begin position="243"/>
        <end position="268"/>
    </location>
</feature>
<reference evidence="8" key="1">
    <citation type="submission" date="2021-06" db="EMBL/GenBank/DDBJ databases">
        <authorList>
            <person name="Kallberg Y."/>
            <person name="Tangrot J."/>
            <person name="Rosling A."/>
        </authorList>
    </citation>
    <scope>NUCLEOTIDE SEQUENCE</scope>
    <source>
        <strain evidence="8">FL130A</strain>
    </source>
</reference>
<keyword evidence="5 6" id="KW-0472">Membrane</keyword>
<protein>
    <recommendedName>
        <fullName evidence="6">Protein YOP1</fullName>
    </recommendedName>
</protein>
<evidence type="ECO:0000256" key="2">
    <source>
        <dbReference type="ARBA" id="ARBA00008573"/>
    </source>
</evidence>
<dbReference type="AlphaFoldDB" id="A0A9N9BXZ9"/>
<organism evidence="8 9">
    <name type="scientific">Ambispora leptoticha</name>
    <dbReference type="NCBI Taxonomy" id="144679"/>
    <lineage>
        <taxon>Eukaryota</taxon>
        <taxon>Fungi</taxon>
        <taxon>Fungi incertae sedis</taxon>
        <taxon>Mucoromycota</taxon>
        <taxon>Glomeromycotina</taxon>
        <taxon>Glomeromycetes</taxon>
        <taxon>Archaeosporales</taxon>
        <taxon>Ambisporaceae</taxon>
        <taxon>Ambispora</taxon>
    </lineage>
</organism>
<evidence type="ECO:0000313" key="8">
    <source>
        <dbReference type="EMBL" id="CAG8580666.1"/>
    </source>
</evidence>
<evidence type="ECO:0000313" key="9">
    <source>
        <dbReference type="Proteomes" id="UP000789508"/>
    </source>
</evidence>
<dbReference type="PANTHER" id="PTHR12300">
    <property type="entry name" value="HVA22-LIKE PROTEINS"/>
    <property type="match status" value="1"/>
</dbReference>
<dbReference type="OrthoDB" id="10009287at2759"/>
<evidence type="ECO:0000256" key="7">
    <source>
        <dbReference type="SAM" id="MobiDB-lite"/>
    </source>
</evidence>
<keyword evidence="4 6" id="KW-1133">Transmembrane helix</keyword>
<comment type="subcellular location">
    <subcellularLocation>
        <location evidence="1 6">Membrane</location>
        <topology evidence="1 6">Multi-pass membrane protein</topology>
    </subcellularLocation>
</comment>
<evidence type="ECO:0000256" key="5">
    <source>
        <dbReference type="ARBA" id="ARBA00023136"/>
    </source>
</evidence>
<comment type="caution">
    <text evidence="8">The sequence shown here is derived from an EMBL/GenBank/DDBJ whole genome shotgun (WGS) entry which is preliminary data.</text>
</comment>
<keyword evidence="3 6" id="KW-0812">Transmembrane</keyword>
<evidence type="ECO:0000256" key="6">
    <source>
        <dbReference type="RuleBase" id="RU362006"/>
    </source>
</evidence>
<proteinExistence type="inferred from homology"/>
<feature type="transmembrane region" description="Helical" evidence="6">
    <location>
        <begin position="82"/>
        <end position="100"/>
    </location>
</feature>
<dbReference type="Pfam" id="PF03134">
    <property type="entry name" value="TB2_DP1_HVA22"/>
    <property type="match status" value="1"/>
</dbReference>
<keyword evidence="9" id="KW-1185">Reference proteome</keyword>
<dbReference type="GO" id="GO:0016020">
    <property type="term" value="C:membrane"/>
    <property type="evidence" value="ECO:0007669"/>
    <property type="project" value="UniProtKB-SubCell"/>
</dbReference>